<gene>
    <name evidence="2" type="primary">TBLA0F03070</name>
    <name evidence="2" type="ORF">TBLA_0F03070</name>
</gene>
<dbReference type="Proteomes" id="UP000002866">
    <property type="component" value="Chromosome 6"/>
</dbReference>
<dbReference type="SUPFAM" id="SSF53098">
    <property type="entry name" value="Ribonuclease H-like"/>
    <property type="match status" value="1"/>
</dbReference>
<dbReference type="GeneID" id="14496955"/>
<dbReference type="eggNOG" id="ENOG502R9VR">
    <property type="taxonomic scope" value="Eukaryota"/>
</dbReference>
<dbReference type="OrthoDB" id="3863715at2759"/>
<dbReference type="HOGENOM" id="CLU_030376_1_0_1"/>
<evidence type="ECO:0000313" key="2">
    <source>
        <dbReference type="EMBL" id="CCH61846.1"/>
    </source>
</evidence>
<dbReference type="EMBL" id="HE806321">
    <property type="protein sequence ID" value="CCH61846.1"/>
    <property type="molecule type" value="Genomic_DNA"/>
</dbReference>
<accession>I2H644</accession>
<feature type="compositionally biased region" description="Acidic residues" evidence="1">
    <location>
        <begin position="415"/>
        <end position="431"/>
    </location>
</feature>
<organism evidence="2 3">
    <name type="scientific">Henningerozyma blattae (strain ATCC 34711 / CBS 6284 / DSM 70876 / NBRC 10599 / NRRL Y-10934 / UCD 77-7)</name>
    <name type="common">Yeast</name>
    <name type="synonym">Tetrapisispora blattae</name>
    <dbReference type="NCBI Taxonomy" id="1071380"/>
    <lineage>
        <taxon>Eukaryota</taxon>
        <taxon>Fungi</taxon>
        <taxon>Dikarya</taxon>
        <taxon>Ascomycota</taxon>
        <taxon>Saccharomycotina</taxon>
        <taxon>Saccharomycetes</taxon>
        <taxon>Saccharomycetales</taxon>
        <taxon>Saccharomycetaceae</taxon>
        <taxon>Henningerozyma</taxon>
    </lineage>
</organism>
<dbReference type="OMA" id="FSHFANI"/>
<proteinExistence type="predicted"/>
<dbReference type="GO" id="GO:0003676">
    <property type="term" value="F:nucleic acid binding"/>
    <property type="evidence" value="ECO:0007669"/>
    <property type="project" value="InterPro"/>
</dbReference>
<feature type="region of interest" description="Disordered" evidence="1">
    <location>
        <begin position="401"/>
        <end position="445"/>
    </location>
</feature>
<evidence type="ECO:0000256" key="1">
    <source>
        <dbReference type="SAM" id="MobiDB-lite"/>
    </source>
</evidence>
<dbReference type="Gene3D" id="3.30.420.10">
    <property type="entry name" value="Ribonuclease H-like superfamily/Ribonuclease H"/>
    <property type="match status" value="1"/>
</dbReference>
<sequence>MSKARQKDALFDDDALDDNEQLIDIDDFFCPPIGDDDEIYYDSYIDSDMLKRGEKETMEFRNTLKKHITSDLYYAMRDESLLEDDAPIPASLKIKTSKKMYLQIRYSKNSDGDLIETKTNKLLCEPKYIYKLTMKAHFMNNHMRSNKLYRNLSMKYCNIPNLLVVLVLQYCSHCNTTGKIRDIRSNYGQRNQYIDYLPLERLQIDITKPFNDSDIKIANKYSHILLIRDYHSRYSWIFPLKSPNIKNISTELGKFLVTLPRTPIFLHSIGIPESQLIKILTKILLEYKIKIRIGIGGIKGRMFLRKGISRLVYLLNLKENKEKCKSDWYQCIRNTTFKENRRFDRNTGSFANFLIGKQKAELNKVFENKRDALLSDLLEENVLKIGECGSIIYFDNNNSGKELDEKDVNGGVNENSEEESDYENDDDDDESFYTGVKKRKKARVN</sequence>
<reference evidence="2 3" key="1">
    <citation type="journal article" date="2011" name="Proc. Natl. Acad. Sci. U.S.A.">
        <title>Evolutionary erosion of yeast sex chromosomes by mating-type switching accidents.</title>
        <authorList>
            <person name="Gordon J.L."/>
            <person name="Armisen D."/>
            <person name="Proux-Wera E."/>
            <person name="Oheigeartaigh S.S."/>
            <person name="Byrne K.P."/>
            <person name="Wolfe K.H."/>
        </authorList>
    </citation>
    <scope>NUCLEOTIDE SEQUENCE [LARGE SCALE GENOMIC DNA]</scope>
    <source>
        <strain evidence="3">ATCC 34711 / CBS 6284 / DSM 70876 / NBRC 10599 / NRRL Y-10934 / UCD 77-7</strain>
    </source>
</reference>
<keyword evidence="3" id="KW-1185">Reference proteome</keyword>
<protein>
    <submittedName>
        <fullName evidence="2">Uncharacterized protein</fullName>
    </submittedName>
</protein>
<dbReference type="RefSeq" id="XP_004181365.1">
    <property type="nucleotide sequence ID" value="XM_004181317.1"/>
</dbReference>
<dbReference type="STRING" id="1071380.I2H644"/>
<dbReference type="InterPro" id="IPR036397">
    <property type="entry name" value="RNaseH_sf"/>
</dbReference>
<dbReference type="AlphaFoldDB" id="I2H644"/>
<name>I2H644_HENB6</name>
<dbReference type="InParanoid" id="I2H644"/>
<feature type="compositionally biased region" description="Basic residues" evidence="1">
    <location>
        <begin position="436"/>
        <end position="445"/>
    </location>
</feature>
<dbReference type="InterPro" id="IPR012337">
    <property type="entry name" value="RNaseH-like_sf"/>
</dbReference>
<dbReference type="KEGG" id="tbl:TBLA_0F03070"/>
<evidence type="ECO:0000313" key="3">
    <source>
        <dbReference type="Proteomes" id="UP000002866"/>
    </source>
</evidence>